<proteinExistence type="predicted"/>
<evidence type="ECO:0000313" key="2">
    <source>
        <dbReference type="EMBL" id="KAK1772229.1"/>
    </source>
</evidence>
<name>A0AAJ0FRA9_9PEZI</name>
<organism evidence="2 3">
    <name type="scientific">Phialemonium atrogriseum</name>
    <dbReference type="NCBI Taxonomy" id="1093897"/>
    <lineage>
        <taxon>Eukaryota</taxon>
        <taxon>Fungi</taxon>
        <taxon>Dikarya</taxon>
        <taxon>Ascomycota</taxon>
        <taxon>Pezizomycotina</taxon>
        <taxon>Sordariomycetes</taxon>
        <taxon>Sordariomycetidae</taxon>
        <taxon>Cephalothecales</taxon>
        <taxon>Cephalothecaceae</taxon>
        <taxon>Phialemonium</taxon>
    </lineage>
</organism>
<accession>A0AAJ0FRA9</accession>
<dbReference type="InterPro" id="IPR046676">
    <property type="entry name" value="DUF6546"/>
</dbReference>
<reference evidence="2" key="1">
    <citation type="submission" date="2023-06" db="EMBL/GenBank/DDBJ databases">
        <title>Genome-scale phylogeny and comparative genomics of the fungal order Sordariales.</title>
        <authorList>
            <consortium name="Lawrence Berkeley National Laboratory"/>
            <person name="Hensen N."/>
            <person name="Bonometti L."/>
            <person name="Westerberg I."/>
            <person name="Brannstrom I.O."/>
            <person name="Guillou S."/>
            <person name="Cros-Aarteil S."/>
            <person name="Calhoun S."/>
            <person name="Haridas S."/>
            <person name="Kuo A."/>
            <person name="Mondo S."/>
            <person name="Pangilinan J."/>
            <person name="Riley R."/>
            <person name="Labutti K."/>
            <person name="Andreopoulos B."/>
            <person name="Lipzen A."/>
            <person name="Chen C."/>
            <person name="Yanf M."/>
            <person name="Daum C."/>
            <person name="Ng V."/>
            <person name="Clum A."/>
            <person name="Steindorff A."/>
            <person name="Ohm R."/>
            <person name="Martin F."/>
            <person name="Silar P."/>
            <person name="Natvig D."/>
            <person name="Lalanne C."/>
            <person name="Gautier V."/>
            <person name="Ament-Velasquez S.L."/>
            <person name="Kruys A."/>
            <person name="Hutchinson M.I."/>
            <person name="Powell A.J."/>
            <person name="Barry K."/>
            <person name="Miller A.N."/>
            <person name="Grigoriev I.V."/>
            <person name="Debuchy R."/>
            <person name="Gladieux P."/>
            <person name="Thoren M.H."/>
            <person name="Johannesson H."/>
        </authorList>
    </citation>
    <scope>NUCLEOTIDE SEQUENCE</scope>
    <source>
        <strain evidence="2">8032-3</strain>
    </source>
</reference>
<dbReference type="RefSeq" id="XP_060288442.1">
    <property type="nucleotide sequence ID" value="XM_060426391.1"/>
</dbReference>
<dbReference type="GeneID" id="85309578"/>
<dbReference type="Pfam" id="PF20183">
    <property type="entry name" value="DUF6546"/>
    <property type="match status" value="1"/>
</dbReference>
<sequence>MSSRRLESVSASFLLDAQDFFHGLWPTPGKKFLNRLNKGKDWGHLKTLALTSRLLHPGVPNVEIEKLLRAAGATAALMPKLEVMELWNAGQGHACYFRFERDETPTITLQGTWDLKPALI</sequence>
<protein>
    <recommendedName>
        <fullName evidence="1">DUF6546 domain-containing protein</fullName>
    </recommendedName>
</protein>
<comment type="caution">
    <text evidence="2">The sequence shown here is derived from an EMBL/GenBank/DDBJ whole genome shotgun (WGS) entry which is preliminary data.</text>
</comment>
<gene>
    <name evidence="2" type="ORF">QBC33DRAFT_520600</name>
</gene>
<keyword evidence="3" id="KW-1185">Reference proteome</keyword>
<evidence type="ECO:0000259" key="1">
    <source>
        <dbReference type="Pfam" id="PF20183"/>
    </source>
</evidence>
<evidence type="ECO:0000313" key="3">
    <source>
        <dbReference type="Proteomes" id="UP001244011"/>
    </source>
</evidence>
<feature type="domain" description="DUF6546" evidence="1">
    <location>
        <begin position="2"/>
        <end position="116"/>
    </location>
</feature>
<dbReference type="AlphaFoldDB" id="A0AAJ0FRA9"/>
<dbReference type="Proteomes" id="UP001244011">
    <property type="component" value="Unassembled WGS sequence"/>
</dbReference>
<dbReference type="EMBL" id="MU838997">
    <property type="protein sequence ID" value="KAK1772229.1"/>
    <property type="molecule type" value="Genomic_DNA"/>
</dbReference>